<dbReference type="InterPro" id="IPR015424">
    <property type="entry name" value="PyrdxlP-dep_Trfase"/>
</dbReference>
<dbReference type="PANTHER" id="PTHR46577">
    <property type="entry name" value="HTH-TYPE TRANSCRIPTIONAL REGULATORY PROTEIN GABR"/>
    <property type="match status" value="1"/>
</dbReference>
<reference evidence="8 9" key="1">
    <citation type="submission" date="2015-08" db="EMBL/GenBank/DDBJ databases">
        <title>Draft Genome Sequence of Rathayibacter sp. Strain VKM Ac-2596 Isolated from Leaf Gall Induced by Plant-Parasitic Nematodes.</title>
        <authorList>
            <person name="Vasilenko O.V."/>
            <person name="Starodumova I.P."/>
            <person name="Tarlachkov S.V."/>
            <person name="Dorofeeva L.V."/>
            <person name="Evtushenko L.I."/>
        </authorList>
    </citation>
    <scope>NUCLEOTIDE SEQUENCE [LARGE SCALE GENOMIC DNA]</scope>
    <source>
        <strain evidence="8 9">VKM Ac-2596</strain>
    </source>
</reference>
<proteinExistence type="inferred from homology"/>
<dbReference type="PROSITE" id="PS50949">
    <property type="entry name" value="HTH_GNTR"/>
    <property type="match status" value="1"/>
</dbReference>
<dbReference type="Pfam" id="PF00392">
    <property type="entry name" value="GntR"/>
    <property type="match status" value="1"/>
</dbReference>
<evidence type="ECO:0000256" key="1">
    <source>
        <dbReference type="ARBA" id="ARBA00005384"/>
    </source>
</evidence>
<dbReference type="GO" id="GO:0003700">
    <property type="term" value="F:DNA-binding transcription factor activity"/>
    <property type="evidence" value="ECO:0007669"/>
    <property type="project" value="InterPro"/>
</dbReference>
<dbReference type="SUPFAM" id="SSF53383">
    <property type="entry name" value="PLP-dependent transferases"/>
    <property type="match status" value="1"/>
</dbReference>
<comment type="caution">
    <text evidence="8">The sequence shown here is derived from an EMBL/GenBank/DDBJ whole genome shotgun (WGS) entry which is preliminary data.</text>
</comment>
<evidence type="ECO:0000313" key="8">
    <source>
        <dbReference type="EMBL" id="KZX21183.1"/>
    </source>
</evidence>
<evidence type="ECO:0000259" key="7">
    <source>
        <dbReference type="PROSITE" id="PS50949"/>
    </source>
</evidence>
<evidence type="ECO:0000313" key="9">
    <source>
        <dbReference type="Proteomes" id="UP000076717"/>
    </source>
</evidence>
<evidence type="ECO:0000256" key="4">
    <source>
        <dbReference type="ARBA" id="ARBA00023125"/>
    </source>
</evidence>
<comment type="similarity">
    <text evidence="1">In the C-terminal section; belongs to the class-I pyridoxal-phosphate-dependent aminotransferase family.</text>
</comment>
<dbReference type="AlphaFoldDB" id="A0A166HUL0"/>
<dbReference type="InterPro" id="IPR000524">
    <property type="entry name" value="Tscrpt_reg_HTH_GntR"/>
</dbReference>
<dbReference type="PATRIC" id="fig|1671680.3.peg.1805"/>
<accession>A0A166HUL0</accession>
<dbReference type="EMBL" id="LIIN01000050">
    <property type="protein sequence ID" value="KZX21183.1"/>
    <property type="molecule type" value="Genomic_DNA"/>
</dbReference>
<feature type="compositionally biased region" description="Basic and acidic residues" evidence="6">
    <location>
        <begin position="98"/>
        <end position="108"/>
    </location>
</feature>
<dbReference type="CDD" id="cd07377">
    <property type="entry name" value="WHTH_GntR"/>
    <property type="match status" value="1"/>
</dbReference>
<dbReference type="InterPro" id="IPR036388">
    <property type="entry name" value="WH-like_DNA-bd_sf"/>
</dbReference>
<organism evidence="8 9">
    <name type="scientific">Rathayibacter tanaceti</name>
    <dbReference type="NCBI Taxonomy" id="1671680"/>
    <lineage>
        <taxon>Bacteria</taxon>
        <taxon>Bacillati</taxon>
        <taxon>Actinomycetota</taxon>
        <taxon>Actinomycetes</taxon>
        <taxon>Micrococcales</taxon>
        <taxon>Microbacteriaceae</taxon>
        <taxon>Rathayibacter</taxon>
    </lineage>
</organism>
<feature type="region of interest" description="Disordered" evidence="6">
    <location>
        <begin position="224"/>
        <end position="244"/>
    </location>
</feature>
<dbReference type="PANTHER" id="PTHR46577:SF1">
    <property type="entry name" value="HTH-TYPE TRANSCRIPTIONAL REGULATORY PROTEIN GABR"/>
    <property type="match status" value="1"/>
</dbReference>
<dbReference type="Gene3D" id="3.40.640.10">
    <property type="entry name" value="Type I PLP-dependent aspartate aminotransferase-like (Major domain)"/>
    <property type="match status" value="1"/>
</dbReference>
<dbReference type="Gene3D" id="1.10.10.10">
    <property type="entry name" value="Winged helix-like DNA-binding domain superfamily/Winged helix DNA-binding domain"/>
    <property type="match status" value="1"/>
</dbReference>
<dbReference type="GO" id="GO:0003677">
    <property type="term" value="F:DNA binding"/>
    <property type="evidence" value="ECO:0007669"/>
    <property type="project" value="UniProtKB-KW"/>
</dbReference>
<evidence type="ECO:0000256" key="6">
    <source>
        <dbReference type="SAM" id="MobiDB-lite"/>
    </source>
</evidence>
<dbReference type="RefSeq" id="WP_068210757.1">
    <property type="nucleotide sequence ID" value="NZ_LIIN01000050.1"/>
</dbReference>
<evidence type="ECO:0000256" key="2">
    <source>
        <dbReference type="ARBA" id="ARBA00022898"/>
    </source>
</evidence>
<feature type="domain" description="HTH gntR-type" evidence="7">
    <location>
        <begin position="18"/>
        <end position="86"/>
    </location>
</feature>
<dbReference type="InterPro" id="IPR036390">
    <property type="entry name" value="WH_DNA-bd_sf"/>
</dbReference>
<gene>
    <name evidence="8" type="primary">ydcR</name>
    <name evidence="8" type="ORF">ACH61_01694</name>
</gene>
<keyword evidence="2" id="KW-0663">Pyridoxal phosphate</keyword>
<sequence length="244" mass="25024">MASGDLEVPLLLGPAPRGSVRAALAEALRQAVLDGRYQAGDPIPSSRVLAERLGVSRGSVVAAVDQLVGEGYLVAQPRAAVTVASDGLLCPARPAPHRGRDGSVDTGRHRPAPRTPGHPLAGHPRSGGRPGDAHSRRLRPPPPRGSGDPDLRGQIAEQLRRSRGVDVQASDVVVTSGTAGAVALLARAASGALGRGVRIASRTRATRPCGAVCARTGTRWSASRCAATASTSTRSPPRAPTWSS</sequence>
<dbReference type="SMART" id="SM00345">
    <property type="entry name" value="HTH_GNTR"/>
    <property type="match status" value="1"/>
</dbReference>
<dbReference type="Proteomes" id="UP000076717">
    <property type="component" value="Unassembled WGS sequence"/>
</dbReference>
<protein>
    <submittedName>
        <fullName evidence="8">Putative HTH-type transcriptional regulator YdcR</fullName>
    </submittedName>
</protein>
<keyword evidence="3" id="KW-0805">Transcription regulation</keyword>
<evidence type="ECO:0000256" key="3">
    <source>
        <dbReference type="ARBA" id="ARBA00023015"/>
    </source>
</evidence>
<dbReference type="InterPro" id="IPR051446">
    <property type="entry name" value="HTH_trans_reg/aminotransferase"/>
</dbReference>
<keyword evidence="5" id="KW-0804">Transcription</keyword>
<dbReference type="PRINTS" id="PR00035">
    <property type="entry name" value="HTHGNTR"/>
</dbReference>
<dbReference type="InterPro" id="IPR015421">
    <property type="entry name" value="PyrdxlP-dep_Trfase_major"/>
</dbReference>
<evidence type="ECO:0000256" key="5">
    <source>
        <dbReference type="ARBA" id="ARBA00023163"/>
    </source>
</evidence>
<feature type="region of interest" description="Disordered" evidence="6">
    <location>
        <begin position="89"/>
        <end position="152"/>
    </location>
</feature>
<dbReference type="SUPFAM" id="SSF46785">
    <property type="entry name" value="Winged helix' DNA-binding domain"/>
    <property type="match status" value="1"/>
</dbReference>
<keyword evidence="9" id="KW-1185">Reference proteome</keyword>
<keyword evidence="4" id="KW-0238">DNA-binding</keyword>
<name>A0A166HUL0_9MICO</name>